<comment type="caution">
    <text evidence="1">The sequence shown here is derived from an EMBL/GenBank/DDBJ whole genome shotgun (WGS) entry which is preliminary data.</text>
</comment>
<sequence>MATIFSVPAILRVRRSTQSSDKVMTAAYVAEYTNNNPYAWLFSSAEIDLSAMIALDVVDIRVRKIVEDGGNWRVHHHMQYTGVRPAGHTSVKIGPLLDVFGVSIEMRQTVGALQTFYVEAFDAIR</sequence>
<name>A0A0F9A3X9_9ZZZZ</name>
<reference evidence="1" key="1">
    <citation type="journal article" date="2015" name="Nature">
        <title>Complex archaea that bridge the gap between prokaryotes and eukaryotes.</title>
        <authorList>
            <person name="Spang A."/>
            <person name="Saw J.H."/>
            <person name="Jorgensen S.L."/>
            <person name="Zaremba-Niedzwiedzka K."/>
            <person name="Martijn J."/>
            <person name="Lind A.E."/>
            <person name="van Eijk R."/>
            <person name="Schleper C."/>
            <person name="Guy L."/>
            <person name="Ettema T.J."/>
        </authorList>
    </citation>
    <scope>NUCLEOTIDE SEQUENCE</scope>
</reference>
<gene>
    <name evidence="1" type="ORF">LCGC14_2959900</name>
</gene>
<accession>A0A0F9A3X9</accession>
<protein>
    <submittedName>
        <fullName evidence="1">Uncharacterized protein</fullName>
    </submittedName>
</protein>
<organism evidence="1">
    <name type="scientific">marine sediment metagenome</name>
    <dbReference type="NCBI Taxonomy" id="412755"/>
    <lineage>
        <taxon>unclassified sequences</taxon>
        <taxon>metagenomes</taxon>
        <taxon>ecological metagenomes</taxon>
    </lineage>
</organism>
<dbReference type="EMBL" id="LAZR01059883">
    <property type="protein sequence ID" value="KKK66856.1"/>
    <property type="molecule type" value="Genomic_DNA"/>
</dbReference>
<proteinExistence type="predicted"/>
<dbReference type="AlphaFoldDB" id="A0A0F9A3X9"/>
<evidence type="ECO:0000313" key="1">
    <source>
        <dbReference type="EMBL" id="KKK66856.1"/>
    </source>
</evidence>